<feature type="domain" description="Acyl-CoA dehydrogenase/oxidase C-terminal" evidence="7">
    <location>
        <begin position="235"/>
        <end position="363"/>
    </location>
</feature>
<dbReference type="SUPFAM" id="SSF56645">
    <property type="entry name" value="Acyl-CoA dehydrogenase NM domain-like"/>
    <property type="match status" value="1"/>
</dbReference>
<evidence type="ECO:0000256" key="3">
    <source>
        <dbReference type="ARBA" id="ARBA00022630"/>
    </source>
</evidence>
<dbReference type="InterPro" id="IPR009100">
    <property type="entry name" value="AcylCoA_DH/oxidase_NM_dom_sf"/>
</dbReference>
<evidence type="ECO:0000256" key="5">
    <source>
        <dbReference type="ARBA" id="ARBA00023002"/>
    </source>
</evidence>
<keyword evidence="3 6" id="KW-0285">Flavoprotein</keyword>
<comment type="similarity">
    <text evidence="2 6">Belongs to the acyl-CoA dehydrogenase family.</text>
</comment>
<dbReference type="Pfam" id="PF02770">
    <property type="entry name" value="Acyl-CoA_dh_M"/>
    <property type="match status" value="1"/>
</dbReference>
<evidence type="ECO:0000259" key="8">
    <source>
        <dbReference type="Pfam" id="PF02770"/>
    </source>
</evidence>
<dbReference type="PANTHER" id="PTHR43884">
    <property type="entry name" value="ACYL-COA DEHYDROGENASE"/>
    <property type="match status" value="1"/>
</dbReference>
<dbReference type="EMBL" id="CP108169">
    <property type="protein sequence ID" value="WTQ77736.1"/>
    <property type="molecule type" value="Genomic_DNA"/>
</dbReference>
<evidence type="ECO:0000259" key="7">
    <source>
        <dbReference type="Pfam" id="PF00441"/>
    </source>
</evidence>
<dbReference type="Gene3D" id="1.10.540.10">
    <property type="entry name" value="Acyl-CoA dehydrogenase/oxidase, N-terminal domain"/>
    <property type="match status" value="1"/>
</dbReference>
<protein>
    <submittedName>
        <fullName evidence="10">Acyl-CoA/acyl-ACP dehydrogenase</fullName>
    </submittedName>
</protein>
<organism evidence="10">
    <name type="scientific">Streptomyces sp. NBC_00148</name>
    <dbReference type="NCBI Taxonomy" id="2903626"/>
    <lineage>
        <taxon>Bacteria</taxon>
        <taxon>Bacillati</taxon>
        <taxon>Actinomycetota</taxon>
        <taxon>Actinomycetes</taxon>
        <taxon>Kitasatosporales</taxon>
        <taxon>Streptomycetaceae</taxon>
        <taxon>Streptomyces</taxon>
    </lineage>
</organism>
<evidence type="ECO:0000256" key="1">
    <source>
        <dbReference type="ARBA" id="ARBA00001974"/>
    </source>
</evidence>
<evidence type="ECO:0000259" key="9">
    <source>
        <dbReference type="Pfam" id="PF02771"/>
    </source>
</evidence>
<dbReference type="InterPro" id="IPR037069">
    <property type="entry name" value="AcylCoA_DH/ox_N_sf"/>
</dbReference>
<proteinExistence type="inferred from homology"/>
<keyword evidence="5 6" id="KW-0560">Oxidoreductase</keyword>
<dbReference type="Pfam" id="PF02771">
    <property type="entry name" value="Acyl-CoA_dh_N"/>
    <property type="match status" value="1"/>
</dbReference>
<dbReference type="GO" id="GO:0003995">
    <property type="term" value="F:acyl-CoA dehydrogenase activity"/>
    <property type="evidence" value="ECO:0007669"/>
    <property type="project" value="TreeGrafter"/>
</dbReference>
<dbReference type="AlphaFoldDB" id="A0AAU1M281"/>
<feature type="domain" description="Acyl-CoA dehydrogenase/oxidase N-terminal" evidence="9">
    <location>
        <begin position="6"/>
        <end position="116"/>
    </location>
</feature>
<dbReference type="SUPFAM" id="SSF47203">
    <property type="entry name" value="Acyl-CoA dehydrogenase C-terminal domain-like"/>
    <property type="match status" value="1"/>
</dbReference>
<gene>
    <name evidence="10" type="ORF">OG222_33390</name>
</gene>
<accession>A0AAU1M281</accession>
<dbReference type="InterPro" id="IPR036250">
    <property type="entry name" value="AcylCo_DH-like_C"/>
</dbReference>
<dbReference type="Gene3D" id="1.20.140.10">
    <property type="entry name" value="Butyryl-CoA Dehydrogenase, subunit A, domain 3"/>
    <property type="match status" value="1"/>
</dbReference>
<evidence type="ECO:0000256" key="2">
    <source>
        <dbReference type="ARBA" id="ARBA00009347"/>
    </source>
</evidence>
<name>A0AAU1M281_9ACTN</name>
<dbReference type="Pfam" id="PF00441">
    <property type="entry name" value="Acyl-CoA_dh_1"/>
    <property type="match status" value="1"/>
</dbReference>
<feature type="domain" description="Acyl-CoA oxidase/dehydrogenase middle" evidence="8">
    <location>
        <begin position="122"/>
        <end position="193"/>
    </location>
</feature>
<evidence type="ECO:0000313" key="10">
    <source>
        <dbReference type="EMBL" id="WTQ77736.1"/>
    </source>
</evidence>
<dbReference type="InterPro" id="IPR006091">
    <property type="entry name" value="Acyl-CoA_Oxase/DH_mid-dom"/>
</dbReference>
<dbReference type="InterPro" id="IPR009075">
    <property type="entry name" value="AcylCo_DH/oxidase_C"/>
</dbReference>
<keyword evidence="4 6" id="KW-0274">FAD</keyword>
<dbReference type="Gene3D" id="2.40.110.10">
    <property type="entry name" value="Butyryl-CoA Dehydrogenase, subunit A, domain 2"/>
    <property type="match status" value="1"/>
</dbReference>
<sequence length="379" mass="39756">MDFEPSEEQVMLRDVSRSALKSHATPEQVRAMGGDIFAEDGELWRLGAELGWPGLVLPEEQGGAGQGLAELCVVAEELGRAAAPGPFVPSSLVGLALARGGSSAVRSRILPALADGSASAAWAFAEPGGGCTPDTLTTTAVKDGDAYVLDGRKTSVQDAGAAGWLLVTALLDDRPASFVVEAGTAGLSVRRQQVIDETRAFHEVRLERVRVPADRLLSGGADGVRALYDAAISLTAADALGAAEALLDMTVEYVKVRRQFGRAIGSFQAVKHKCATMLMQVHAARAAVHYAAIAWDAGDPGASRAASVAKSFASQGMSQVAGEALQTHGGIGFTWEHDLHLLLRRVKTDELLYGDSAEHRERLCALLLADRAEAAPARA</sequence>
<dbReference type="PANTHER" id="PTHR43884:SF20">
    <property type="entry name" value="ACYL-COA DEHYDROGENASE FADE28"/>
    <property type="match status" value="1"/>
</dbReference>
<dbReference type="InterPro" id="IPR013786">
    <property type="entry name" value="AcylCoA_DH/ox_N"/>
</dbReference>
<evidence type="ECO:0000256" key="4">
    <source>
        <dbReference type="ARBA" id="ARBA00022827"/>
    </source>
</evidence>
<comment type="cofactor">
    <cofactor evidence="1 6">
        <name>FAD</name>
        <dbReference type="ChEBI" id="CHEBI:57692"/>
    </cofactor>
</comment>
<reference evidence="10" key="1">
    <citation type="submission" date="2022-10" db="EMBL/GenBank/DDBJ databases">
        <title>The complete genomes of actinobacterial strains from the NBC collection.</title>
        <authorList>
            <person name="Joergensen T.S."/>
            <person name="Alvarez Arevalo M."/>
            <person name="Sterndorff E.B."/>
            <person name="Faurdal D."/>
            <person name="Vuksanovic O."/>
            <person name="Mourched A.-S."/>
            <person name="Charusanti P."/>
            <person name="Shaw S."/>
            <person name="Blin K."/>
            <person name="Weber T."/>
        </authorList>
    </citation>
    <scope>NUCLEOTIDE SEQUENCE</scope>
    <source>
        <strain evidence="10">NBC_00148</strain>
    </source>
</reference>
<dbReference type="CDD" id="cd00567">
    <property type="entry name" value="ACAD"/>
    <property type="match status" value="1"/>
</dbReference>
<evidence type="ECO:0000256" key="6">
    <source>
        <dbReference type="RuleBase" id="RU362125"/>
    </source>
</evidence>
<dbReference type="InterPro" id="IPR046373">
    <property type="entry name" value="Acyl-CoA_Oxase/DH_mid-dom_sf"/>
</dbReference>
<dbReference type="GO" id="GO:0050660">
    <property type="term" value="F:flavin adenine dinucleotide binding"/>
    <property type="evidence" value="ECO:0007669"/>
    <property type="project" value="InterPro"/>
</dbReference>